<sequence length="154" mass="18280">MKVKISLKELEKKNVVYIKNIQEGFDRYPNSILEGTEEHVNDVIRKLFSINGVENSYADFYYGRLNEEEKGAVKNILDEKEIILIESFKLCPEDIFIRLNSEILEILLKLTAREVLFSSFYFTKYPCLIWGNYNRRYPVFFKDDSIMNMLLNKI</sequence>
<dbReference type="Proteomes" id="UP000627781">
    <property type="component" value="Unassembled WGS sequence"/>
</dbReference>
<protein>
    <submittedName>
        <fullName evidence="1">Uncharacterized protein</fullName>
    </submittedName>
</protein>
<evidence type="ECO:0000313" key="2">
    <source>
        <dbReference type="Proteomes" id="UP000627781"/>
    </source>
</evidence>
<comment type="caution">
    <text evidence="1">The sequence shown here is derived from an EMBL/GenBank/DDBJ whole genome shotgun (WGS) entry which is preliminary data.</text>
</comment>
<accession>A0ABR8PSJ6</accession>
<proteinExistence type="predicted"/>
<dbReference type="EMBL" id="JACSRA010000009">
    <property type="protein sequence ID" value="MBD7911150.1"/>
    <property type="molecule type" value="Genomic_DNA"/>
</dbReference>
<dbReference type="RefSeq" id="WP_191768015.1">
    <property type="nucleotide sequence ID" value="NZ_JACSRA010000009.1"/>
</dbReference>
<reference evidence="1 2" key="1">
    <citation type="submission" date="2020-08" db="EMBL/GenBank/DDBJ databases">
        <title>A Genomic Blueprint of the Chicken Gut Microbiome.</title>
        <authorList>
            <person name="Gilroy R."/>
            <person name="Ravi A."/>
            <person name="Getino M."/>
            <person name="Pursley I."/>
            <person name="Horton D.L."/>
            <person name="Alikhan N.-F."/>
            <person name="Baker D."/>
            <person name="Gharbi K."/>
            <person name="Hall N."/>
            <person name="Watson M."/>
            <person name="Adriaenssens E.M."/>
            <person name="Foster-Nyarko E."/>
            <person name="Jarju S."/>
            <person name="Secka A."/>
            <person name="Antonio M."/>
            <person name="Oren A."/>
            <person name="Chaudhuri R."/>
            <person name="La Ragione R.M."/>
            <person name="Hildebrand F."/>
            <person name="Pallen M.J."/>
        </authorList>
    </citation>
    <scope>NUCLEOTIDE SEQUENCE [LARGE SCALE GENOMIC DNA]</scope>
    <source>
        <strain evidence="1 2">Sa3CVN1</strain>
    </source>
</reference>
<name>A0ABR8PSJ6_9CLOT</name>
<gene>
    <name evidence="1" type="ORF">H9661_07255</name>
</gene>
<keyword evidence="2" id="KW-1185">Reference proteome</keyword>
<evidence type="ECO:0000313" key="1">
    <source>
        <dbReference type="EMBL" id="MBD7911150.1"/>
    </source>
</evidence>
<organism evidence="1 2">
    <name type="scientific">Clostridium cibarium</name>
    <dbReference type="NCBI Taxonomy" id="2762247"/>
    <lineage>
        <taxon>Bacteria</taxon>
        <taxon>Bacillati</taxon>
        <taxon>Bacillota</taxon>
        <taxon>Clostridia</taxon>
        <taxon>Eubacteriales</taxon>
        <taxon>Clostridiaceae</taxon>
        <taxon>Clostridium</taxon>
    </lineage>
</organism>